<feature type="coiled-coil region" evidence="1">
    <location>
        <begin position="237"/>
        <end position="264"/>
    </location>
</feature>
<dbReference type="Proteomes" id="UP000002038">
    <property type="component" value="Unassembled WGS sequence"/>
</dbReference>
<evidence type="ECO:0000313" key="3">
    <source>
        <dbReference type="EMBL" id="OAT08363.1"/>
    </source>
</evidence>
<dbReference type="RefSeq" id="XP_002625455.2">
    <property type="nucleotide sequence ID" value="XM_002625409.2"/>
</dbReference>
<dbReference type="AlphaFoldDB" id="A0A179UKM2"/>
<sequence>MRLLQSEITAIPPPRARAAPTLHLPVLLSLQPAKSLLPTPPHAFSASRPLTAATESSSESWTALAETLMNKPSAETVALLALSHVRAVDVREGKTLNLSCSVNQETALLHSRRMTAKKPCNHCAWGEGSFTSYIDLQGHCRDACASCHYSSMGSHCFYHLSNRTTNPKEKEKEAEEKKKEKMKKEAEVKKRKKKKKKEKKEKKEKKPTAVVKQNLSPRKRPAAAVTALARPAKHHVRDNSVELLDAKEVEIECLRRENTSLQGKLNHVQCLLKMAVEFIKDD</sequence>
<dbReference type="OrthoDB" id="4174112at2759"/>
<dbReference type="Pfam" id="PF12511">
    <property type="entry name" value="DUF3716"/>
    <property type="match status" value="1"/>
</dbReference>
<gene>
    <name evidence="3" type="ORF">BDBG_04324</name>
</gene>
<reference evidence="4" key="1">
    <citation type="journal article" date="2015" name="PLoS Genet.">
        <title>The dynamic genome and transcriptome of the human fungal pathogen Blastomyces and close relative Emmonsia.</title>
        <authorList>
            <person name="Munoz J.F."/>
            <person name="Gauthier G.M."/>
            <person name="Desjardins C.A."/>
            <person name="Gallo J.E."/>
            <person name="Holder J."/>
            <person name="Sullivan T.D."/>
            <person name="Marty A.J."/>
            <person name="Carmen J.C."/>
            <person name="Chen Z."/>
            <person name="Ding L."/>
            <person name="Gujja S."/>
            <person name="Magrini V."/>
            <person name="Misas E."/>
            <person name="Mitreva M."/>
            <person name="Priest M."/>
            <person name="Saif S."/>
            <person name="Whiston E.A."/>
            <person name="Young S."/>
            <person name="Zeng Q."/>
            <person name="Goldman W.E."/>
            <person name="Mardis E.R."/>
            <person name="Taylor J.W."/>
            <person name="McEwen J.G."/>
            <person name="Clay O.K."/>
            <person name="Klein B.S."/>
            <person name="Cuomo C.A."/>
        </authorList>
    </citation>
    <scope>NUCLEOTIDE SEQUENCE [LARGE SCALE GENOMIC DNA]</scope>
    <source>
        <strain evidence="4">SLH14081</strain>
    </source>
</reference>
<evidence type="ECO:0000256" key="1">
    <source>
        <dbReference type="SAM" id="Coils"/>
    </source>
</evidence>
<feature type="compositionally biased region" description="Basic residues" evidence="2">
    <location>
        <begin position="189"/>
        <end position="205"/>
    </location>
</feature>
<accession>A0A179UKM2</accession>
<dbReference type="VEuPathDB" id="FungiDB:BDBG_04324"/>
<feature type="compositionally biased region" description="Basic and acidic residues" evidence="2">
    <location>
        <begin position="166"/>
        <end position="188"/>
    </location>
</feature>
<keyword evidence="4" id="KW-1185">Reference proteome</keyword>
<organism evidence="3 4">
    <name type="scientific">Blastomyces gilchristii (strain SLH14081)</name>
    <name type="common">Blastomyces dermatitidis</name>
    <dbReference type="NCBI Taxonomy" id="559298"/>
    <lineage>
        <taxon>Eukaryota</taxon>
        <taxon>Fungi</taxon>
        <taxon>Dikarya</taxon>
        <taxon>Ascomycota</taxon>
        <taxon>Pezizomycotina</taxon>
        <taxon>Eurotiomycetes</taxon>
        <taxon>Eurotiomycetidae</taxon>
        <taxon>Onygenales</taxon>
        <taxon>Ajellomycetaceae</taxon>
        <taxon>Blastomyces</taxon>
    </lineage>
</organism>
<dbReference type="KEGG" id="bgh:BDBG_04324"/>
<proteinExistence type="predicted"/>
<evidence type="ECO:0000256" key="2">
    <source>
        <dbReference type="SAM" id="MobiDB-lite"/>
    </source>
</evidence>
<keyword evidence="1" id="KW-0175">Coiled coil</keyword>
<dbReference type="InterPro" id="IPR022190">
    <property type="entry name" value="DUF3716"/>
</dbReference>
<evidence type="ECO:0000313" key="4">
    <source>
        <dbReference type="Proteomes" id="UP000002038"/>
    </source>
</evidence>
<feature type="region of interest" description="Disordered" evidence="2">
    <location>
        <begin position="160"/>
        <end position="222"/>
    </location>
</feature>
<name>A0A179UKM2_BLAGS</name>
<protein>
    <submittedName>
        <fullName evidence="3">Uncharacterized protein</fullName>
    </submittedName>
</protein>
<dbReference type="EMBL" id="GG657454">
    <property type="protein sequence ID" value="OAT08363.1"/>
    <property type="molecule type" value="Genomic_DNA"/>
</dbReference>
<dbReference type="GeneID" id="8504969"/>